<dbReference type="AlphaFoldDB" id="A0A369KNG7"/>
<evidence type="ECO:0000313" key="3">
    <source>
        <dbReference type="EMBL" id="RDB36219.1"/>
    </source>
</evidence>
<dbReference type="Gene3D" id="1.10.530.10">
    <property type="match status" value="1"/>
</dbReference>
<dbReference type="PANTHER" id="PTHR37423:SF2">
    <property type="entry name" value="MEMBRANE-BOUND LYTIC MUREIN TRANSGLYCOSYLASE C"/>
    <property type="match status" value="1"/>
</dbReference>
<protein>
    <recommendedName>
        <fullName evidence="2">Transglycosylase SLT domain-containing protein</fullName>
    </recommendedName>
</protein>
<sequence>MRGAFRYTSTLFIASYILLPSSFLFNSCSSNNDVASSKLELNLPEQKSLLSKVKRSEINYISNLKDYSPPTEKQLIDEANFQNIKLYNESARVLTDWISRSLPSKDRIQIAKNCENLIAGFKNQFPLNEETLTCAAWWLEKRNNETLANASKLSAASPPIIKFLSNKQRAEWKNFEGLSFNDAFYQLDPPSISKAKKISAEALEVASDCDYSNANAALIIRLEPFLPDKEIYSFIDKIYNKMKKCLSANVEPSEKLHLRVGLLRLISGQPEIAKESLEDALLDKDPGESSRSLFWLGTIHHKSKNNLKENPYWQRLLKENPISLAAIVASQQLGIDPLDNLVPDKDIELQSRDSNVWNENNLEAFVFDLLRAKKQISAAKEWANFVGRTSTITNPKLILYWILAQNSMKNYRYSIFMLGRYSKYYKNFPVSKTLLSFHFPKPYLREIANHSKEIDPIFVLSLVRQESAFDTHAQSTANARGLMQVLPTTAKTIKRKTSPRHLFDADKNLEIGTKYLNILLRKYNGKTEYALAAYNAGASNVDKWRERVSSDNIMLFCDYMPFKETRSYVSLILRNYYWYTRIISEKDDVLSKKVIAQSLNAKWKSERVKALVNHASNADIKLRQKELLDKIFIFGKSVSNISTNQYDNKNSSNLKNTPNKNFNYKDKKIKAISLEKEIK</sequence>
<proteinExistence type="inferred from homology"/>
<reference evidence="3" key="1">
    <citation type="submission" date="2018-04" db="EMBL/GenBank/DDBJ databases">
        <title>Draft genome sequence of the Candidatus Spirobacillus cienkowskii, a pathogen of freshwater Daphnia species, reconstructed from hemolymph metagenomic reads.</title>
        <authorList>
            <person name="Bresciani L."/>
            <person name="Lemos L.N."/>
            <person name="Wale N."/>
            <person name="Lin J.Y."/>
            <person name="Fernandes G.R."/>
            <person name="Duffy M.A."/>
            <person name="Rodrigues J.M."/>
        </authorList>
    </citation>
    <scope>NUCLEOTIDE SEQUENCE [LARGE SCALE GENOMIC DNA]</scope>
    <source>
        <strain evidence="3">Binning01</strain>
    </source>
</reference>
<dbReference type="Proteomes" id="UP000253934">
    <property type="component" value="Unassembled WGS sequence"/>
</dbReference>
<name>A0A369KNG7_9BACT</name>
<organism evidence="3 4">
    <name type="scientific">Spirobacillus cienkowskii</name>
    <dbReference type="NCBI Taxonomy" id="495820"/>
    <lineage>
        <taxon>Bacteria</taxon>
        <taxon>Pseudomonadati</taxon>
        <taxon>Bdellovibrionota</taxon>
        <taxon>Oligoflexia</taxon>
        <taxon>Silvanigrellales</taxon>
        <taxon>Spirobacillus</taxon>
    </lineage>
</organism>
<dbReference type="InterPro" id="IPR008258">
    <property type="entry name" value="Transglycosylase_SLT_dom_1"/>
</dbReference>
<keyword evidence="4" id="KW-1185">Reference proteome</keyword>
<dbReference type="InterPro" id="IPR023346">
    <property type="entry name" value="Lysozyme-like_dom_sf"/>
</dbReference>
<evidence type="ECO:0000256" key="1">
    <source>
        <dbReference type="ARBA" id="ARBA00007734"/>
    </source>
</evidence>
<dbReference type="PANTHER" id="PTHR37423">
    <property type="entry name" value="SOLUBLE LYTIC MUREIN TRANSGLYCOSYLASE-RELATED"/>
    <property type="match status" value="1"/>
</dbReference>
<gene>
    <name evidence="3" type="ORF">DCC88_05955</name>
</gene>
<evidence type="ECO:0000259" key="2">
    <source>
        <dbReference type="Pfam" id="PF01464"/>
    </source>
</evidence>
<accession>A0A369KNG7</accession>
<dbReference type="Pfam" id="PF01464">
    <property type="entry name" value="SLT"/>
    <property type="match status" value="1"/>
</dbReference>
<evidence type="ECO:0000313" key="4">
    <source>
        <dbReference type="Proteomes" id="UP000253934"/>
    </source>
</evidence>
<comment type="caution">
    <text evidence="3">The sequence shown here is derived from an EMBL/GenBank/DDBJ whole genome shotgun (WGS) entry which is preliminary data.</text>
</comment>
<dbReference type="EMBL" id="QOVW01000064">
    <property type="protein sequence ID" value="RDB36219.1"/>
    <property type="molecule type" value="Genomic_DNA"/>
</dbReference>
<feature type="domain" description="Transglycosylase SLT" evidence="2">
    <location>
        <begin position="448"/>
        <end position="552"/>
    </location>
</feature>
<dbReference type="CDD" id="cd13401">
    <property type="entry name" value="Slt70-like"/>
    <property type="match status" value="1"/>
</dbReference>
<dbReference type="SUPFAM" id="SSF53955">
    <property type="entry name" value="Lysozyme-like"/>
    <property type="match status" value="1"/>
</dbReference>
<comment type="similarity">
    <text evidence="1">Belongs to the transglycosylase Slt family.</text>
</comment>